<dbReference type="AlphaFoldDB" id="X6LHF6"/>
<dbReference type="SUPFAM" id="SSF51126">
    <property type="entry name" value="Pectin lyase-like"/>
    <property type="match status" value="1"/>
</dbReference>
<dbReference type="EMBL" id="ASPP01038501">
    <property type="protein sequence ID" value="ETO01363.1"/>
    <property type="molecule type" value="Genomic_DNA"/>
</dbReference>
<reference evidence="1 2" key="1">
    <citation type="journal article" date="2013" name="Curr. Biol.">
        <title>The Genome of the Foraminiferan Reticulomyxa filosa.</title>
        <authorList>
            <person name="Glockner G."/>
            <person name="Hulsmann N."/>
            <person name="Schleicher M."/>
            <person name="Noegel A.A."/>
            <person name="Eichinger L."/>
            <person name="Gallinger C."/>
            <person name="Pawlowski J."/>
            <person name="Sierra R."/>
            <person name="Euteneuer U."/>
            <person name="Pillet L."/>
            <person name="Moustafa A."/>
            <person name="Platzer M."/>
            <person name="Groth M."/>
            <person name="Szafranski K."/>
            <person name="Schliwa M."/>
        </authorList>
    </citation>
    <scope>NUCLEOTIDE SEQUENCE [LARGE SCALE GENOMIC DNA]</scope>
</reference>
<organism evidence="1 2">
    <name type="scientific">Reticulomyxa filosa</name>
    <dbReference type="NCBI Taxonomy" id="46433"/>
    <lineage>
        <taxon>Eukaryota</taxon>
        <taxon>Sar</taxon>
        <taxon>Rhizaria</taxon>
        <taxon>Retaria</taxon>
        <taxon>Foraminifera</taxon>
        <taxon>Monothalamids</taxon>
        <taxon>Reticulomyxidae</taxon>
        <taxon>Reticulomyxa</taxon>
    </lineage>
</organism>
<comment type="caution">
    <text evidence="1">The sequence shown here is derived from an EMBL/GenBank/DDBJ whole genome shotgun (WGS) entry which is preliminary data.</text>
</comment>
<accession>X6LHF6</accession>
<sequence length="931" mass="104748">MLIEDNSEYLYCEDCNSISMEGMIFESFVHGLNIKRVNVTKTNSMNIIVQNCIFDNKDLSWSEMIRIYNIQPTDSINFDANNFTQAYINMSLGARSQMSTAPHVMWNANNFATFDGPCLYLEDLNTHSNAYEKRAVVSMQKNTFQKFGGSDLMLIQMIANNENSTDNARIYWERNSFSSNSLNYIIRIVSDDLSNAYLRGPVFVMQSNDFSDNDVISLIYHSGPDLSQYEPLLNASSNTFSNNDVTNSIFEVKDSALYFEKSIVADHNVVIQCQVSRIDVWNVMSDGSTFLQLNDSRDSRYGANIKIRDSVINTYANAMDIHIHPEDVIVMQQDQFTMATLNIKSGSGVHITGNNTLQLQMNKCSFSNYHNRAAVVIDVTTSQWLLNWTMSENNVANGEVIMIRNGNQNSKAPSVMTVTNNHFENNTDVFVVMEDGNTTQSHVYRPSDHTRWNLITFLQNQIHSNKGAFIYLTFNGKVSTNVDMIGNIFSSSTETPSSKSLIMITPQNINTGCGQAPFTSIAGMTADEMISNQWYHLFVTETTFSNNAYSTGIIYSYCGYGYVHNNTFTGNSVIFNQLMSAYLWDDVTVESNIVYTSKQEQCLLCHSNSSITWYRDISFQNNSGTIIDNSWSIMNITKSIFQYNNGTSLKMMGTNSSRASFVQQTQFLNNKAYTSAGQALIVFREIPLALVSIATHFLDIIFANNTGTLAATQVSATERFVTKASFQNVASSWSCPQAYASSLLTWRNITFENNAVGNFSAGYLIDLQFVNAYLTDIRWQDNICVNSHQTQQLNTFNFACVRFTDSAWTLEESRISKNNGPSFIEIKRSIGSISGIKSVEACINKNVEEDDETTALVYIHDISNKDIIRISDNNISSLNAEYGIYMEQDDTSFKNQTINAIITNNIFKAISTASIFFNQISKAENTSIQLN</sequence>
<name>X6LHF6_RETFI</name>
<protein>
    <submittedName>
        <fullName evidence="1">Uncharacterized protein</fullName>
    </submittedName>
</protein>
<proteinExistence type="predicted"/>
<evidence type="ECO:0000313" key="1">
    <source>
        <dbReference type="EMBL" id="ETO01363.1"/>
    </source>
</evidence>
<gene>
    <name evidence="1" type="ORF">RFI_36077</name>
</gene>
<keyword evidence="2" id="KW-1185">Reference proteome</keyword>
<dbReference type="Proteomes" id="UP000023152">
    <property type="component" value="Unassembled WGS sequence"/>
</dbReference>
<evidence type="ECO:0000313" key="2">
    <source>
        <dbReference type="Proteomes" id="UP000023152"/>
    </source>
</evidence>
<dbReference type="InterPro" id="IPR011050">
    <property type="entry name" value="Pectin_lyase_fold/virulence"/>
</dbReference>
<feature type="non-terminal residue" evidence="1">
    <location>
        <position position="931"/>
    </location>
</feature>